<dbReference type="InterPro" id="IPR018709">
    <property type="entry name" value="CoA_activase_DUF2229"/>
</dbReference>
<accession>A0A7V3ZUJ6</accession>
<dbReference type="Gene3D" id="3.40.50.11900">
    <property type="match status" value="1"/>
</dbReference>
<name>A0A7V3ZUJ6_UNCW3</name>
<proteinExistence type="predicted"/>
<gene>
    <name evidence="2" type="ORF">ENU74_01675</name>
</gene>
<dbReference type="EMBL" id="DTDR01000052">
    <property type="protein sequence ID" value="HGK63297.1"/>
    <property type="molecule type" value="Genomic_DNA"/>
</dbReference>
<evidence type="ECO:0000313" key="2">
    <source>
        <dbReference type="EMBL" id="HGK63297.1"/>
    </source>
</evidence>
<comment type="caution">
    <text evidence="2">The sequence shown here is derived from an EMBL/GenBank/DDBJ whole genome shotgun (WGS) entry which is preliminary data.</text>
</comment>
<evidence type="ECO:0000259" key="1">
    <source>
        <dbReference type="Pfam" id="PF09989"/>
    </source>
</evidence>
<dbReference type="Pfam" id="PF06050">
    <property type="entry name" value="HGD-D"/>
    <property type="match status" value="1"/>
</dbReference>
<dbReference type="Pfam" id="PF09989">
    <property type="entry name" value="DUF2229"/>
    <property type="match status" value="1"/>
</dbReference>
<dbReference type="PANTHER" id="PTHR32329:SF2">
    <property type="entry name" value="BIFUNCTIONAL PROTEIN [INCLUDES 2-HYDROXYACYL-COA DEHYDRATASE (N-TER) AND ITS ACTIVATOR DOMAIN (C_TERM)"/>
    <property type="match status" value="1"/>
</dbReference>
<protein>
    <submittedName>
        <fullName evidence="2">CoA protein activase</fullName>
    </submittedName>
</protein>
<organism evidence="2">
    <name type="scientific">candidate division WOR-3 bacterium</name>
    <dbReference type="NCBI Taxonomy" id="2052148"/>
    <lineage>
        <taxon>Bacteria</taxon>
        <taxon>Bacteria division WOR-3</taxon>
    </lineage>
</organism>
<dbReference type="InterPro" id="IPR051805">
    <property type="entry name" value="Dehydratase_Activator_Redct"/>
</dbReference>
<feature type="domain" description="DUF2229" evidence="1">
    <location>
        <begin position="15"/>
        <end position="72"/>
    </location>
</feature>
<dbReference type="InterPro" id="IPR010327">
    <property type="entry name" value="FldB/FldC_alpha/beta"/>
</dbReference>
<dbReference type="AlphaFoldDB" id="A0A7V3ZUJ6"/>
<dbReference type="PANTHER" id="PTHR32329">
    <property type="entry name" value="BIFUNCTIONAL PROTEIN [INCLUDES 2-HYDROXYACYL-COA DEHYDRATASE (N-TER) AND ITS ACTIVATOR DOMAIN (C_TERM)-RELATED"/>
    <property type="match status" value="1"/>
</dbReference>
<reference evidence="2" key="1">
    <citation type="journal article" date="2020" name="mSystems">
        <title>Genome- and Community-Level Interaction Insights into Carbon Utilization and Element Cycling Functions of Hydrothermarchaeota in Hydrothermal Sediment.</title>
        <authorList>
            <person name="Zhou Z."/>
            <person name="Liu Y."/>
            <person name="Xu W."/>
            <person name="Pan J."/>
            <person name="Luo Z.H."/>
            <person name="Li M."/>
        </authorList>
    </citation>
    <scope>NUCLEOTIDE SEQUENCE [LARGE SCALE GENOMIC DNA]</scope>
    <source>
        <strain evidence="2">SpSt-697</strain>
    </source>
</reference>
<sequence>MKAAFPFIGYDSLALKDFLTVLGAEVCLPPPLTKKTLELGAKYSPEMVCLPFKITLGNFIEALENGADTLFMAAGARKCRFGYYHHLQEKILKELGYQFRFYPVSQYSPYEFFFEKMPQIFNVSPLKVLRAFYLMFKKSETCENFKNCLRVIRAIDYKESIRFERKYLKKIETAKKIKALNILNKELKTKRKKFLKEGEIKLKIGLVGEIYFLLEDFANQEIEKELGKLGVLVLSKRSLYRRLKHLLKIEVDFLKIYYYAKKYLPLSPGGEAMNTVGEAIEFAKNGIDGVIHIFPFTCMPENIVLHSLEKISEEYNLPILSLSFDEHTSKTGLLTRIEAFLELLKRRKRNGTRLYRH</sequence>